<organism evidence="2 3">
    <name type="scientific">Streptomyces triticiradicis</name>
    <dbReference type="NCBI Taxonomy" id="2651189"/>
    <lineage>
        <taxon>Bacteria</taxon>
        <taxon>Bacillati</taxon>
        <taxon>Actinomycetota</taxon>
        <taxon>Actinomycetes</taxon>
        <taxon>Kitasatosporales</taxon>
        <taxon>Streptomycetaceae</taxon>
        <taxon>Streptomyces</taxon>
    </lineage>
</organism>
<feature type="compositionally biased region" description="Polar residues" evidence="1">
    <location>
        <begin position="57"/>
        <end position="76"/>
    </location>
</feature>
<comment type="caution">
    <text evidence="2">The sequence shown here is derived from an EMBL/GenBank/DDBJ whole genome shotgun (WGS) entry which is preliminary data.</text>
</comment>
<evidence type="ECO:0000256" key="1">
    <source>
        <dbReference type="SAM" id="MobiDB-lite"/>
    </source>
</evidence>
<protein>
    <submittedName>
        <fullName evidence="2">Uncharacterized protein</fullName>
    </submittedName>
</protein>
<feature type="region of interest" description="Disordered" evidence="1">
    <location>
        <begin position="1"/>
        <end position="83"/>
    </location>
</feature>
<feature type="compositionally biased region" description="Pro residues" evidence="1">
    <location>
        <begin position="25"/>
        <end position="37"/>
    </location>
</feature>
<proteinExistence type="predicted"/>
<accession>A0A7J5D147</accession>
<dbReference type="Proteomes" id="UP000442990">
    <property type="component" value="Unassembled WGS sequence"/>
</dbReference>
<reference evidence="2 3" key="1">
    <citation type="submission" date="2019-09" db="EMBL/GenBank/DDBJ databases">
        <title>Isolation and identification of active actinomycetes.</title>
        <authorList>
            <person name="Yu Z."/>
            <person name="Han C."/>
            <person name="Yu B."/>
        </authorList>
    </citation>
    <scope>NUCLEOTIDE SEQUENCE [LARGE SCALE GENOMIC DNA]</scope>
    <source>
        <strain evidence="2 3">NEAU-H2</strain>
    </source>
</reference>
<gene>
    <name evidence="2" type="ORF">F8144_44195</name>
</gene>
<evidence type="ECO:0000313" key="2">
    <source>
        <dbReference type="EMBL" id="KAB1973147.1"/>
    </source>
</evidence>
<evidence type="ECO:0000313" key="3">
    <source>
        <dbReference type="Proteomes" id="UP000442990"/>
    </source>
</evidence>
<sequence>MTRGSHAPFAPRGATPPRDPRSPANGPPRPVPPPGFHPTPAQSTAGRNTAGPGETGTPRSNSLRASGGQDLQQATTRGEPRTL</sequence>
<dbReference type="EMBL" id="WBKG01000088">
    <property type="protein sequence ID" value="KAB1973147.1"/>
    <property type="molecule type" value="Genomic_DNA"/>
</dbReference>
<name>A0A7J5D147_9ACTN</name>
<keyword evidence="3" id="KW-1185">Reference proteome</keyword>
<dbReference type="AlphaFoldDB" id="A0A7J5D147"/>